<dbReference type="Proteomes" id="UP000663873">
    <property type="component" value="Unassembled WGS sequence"/>
</dbReference>
<evidence type="ECO:0000259" key="6">
    <source>
        <dbReference type="PROSITE" id="PS50089"/>
    </source>
</evidence>
<dbReference type="PROSITE" id="PS50089">
    <property type="entry name" value="ZF_RING_2"/>
    <property type="match status" value="1"/>
</dbReference>
<dbReference type="InterPro" id="IPR001876">
    <property type="entry name" value="Znf_RanBP2"/>
</dbReference>
<dbReference type="InterPro" id="IPR013083">
    <property type="entry name" value="Znf_RING/FYVE/PHD"/>
</dbReference>
<evidence type="ECO:0008006" key="11">
    <source>
        <dbReference type="Google" id="ProtNLM"/>
    </source>
</evidence>
<evidence type="ECO:0000256" key="5">
    <source>
        <dbReference type="SAM" id="MobiDB-lite"/>
    </source>
</evidence>
<protein>
    <recommendedName>
        <fullName evidence="11">RanBP-type and C3HC4-type zinc finger-containing protein 1</fullName>
    </recommendedName>
</protein>
<gene>
    <name evidence="8" type="ORF">FME351_LOCUS9890</name>
    <name evidence="9" type="ORF">UJA718_LOCUS22320</name>
</gene>
<keyword evidence="2 4" id="KW-0863">Zinc-finger</keyword>
<dbReference type="GO" id="GO:0008270">
    <property type="term" value="F:zinc ion binding"/>
    <property type="evidence" value="ECO:0007669"/>
    <property type="project" value="UniProtKB-KW"/>
</dbReference>
<reference evidence="9" key="1">
    <citation type="submission" date="2021-02" db="EMBL/GenBank/DDBJ databases">
        <authorList>
            <person name="Nowell W R."/>
        </authorList>
    </citation>
    <scope>NUCLEOTIDE SEQUENCE</scope>
</reference>
<keyword evidence="1" id="KW-0479">Metal-binding</keyword>
<accession>A0A820RWK0</accession>
<feature type="region of interest" description="Disordered" evidence="5">
    <location>
        <begin position="74"/>
        <end position="95"/>
    </location>
</feature>
<comment type="caution">
    <text evidence="9">The sequence shown here is derived from an EMBL/GenBank/DDBJ whole genome shotgun (WGS) entry which is preliminary data.</text>
</comment>
<dbReference type="Gene3D" id="3.30.40.10">
    <property type="entry name" value="Zinc/RING finger domain, C3HC4 (zinc finger)"/>
    <property type="match status" value="1"/>
</dbReference>
<organism evidence="9 10">
    <name type="scientific">Rotaria socialis</name>
    <dbReference type="NCBI Taxonomy" id="392032"/>
    <lineage>
        <taxon>Eukaryota</taxon>
        <taxon>Metazoa</taxon>
        <taxon>Spiralia</taxon>
        <taxon>Gnathifera</taxon>
        <taxon>Rotifera</taxon>
        <taxon>Eurotatoria</taxon>
        <taxon>Bdelloidea</taxon>
        <taxon>Philodinida</taxon>
        <taxon>Philodinidae</taxon>
        <taxon>Rotaria</taxon>
    </lineage>
</organism>
<dbReference type="PROSITE" id="PS50199">
    <property type="entry name" value="ZF_RANBP2_2"/>
    <property type="match status" value="1"/>
</dbReference>
<feature type="compositionally biased region" description="Low complexity" evidence="5">
    <location>
        <begin position="141"/>
        <end position="153"/>
    </location>
</feature>
<keyword evidence="10" id="KW-1185">Reference proteome</keyword>
<evidence type="ECO:0000256" key="3">
    <source>
        <dbReference type="ARBA" id="ARBA00022833"/>
    </source>
</evidence>
<evidence type="ECO:0000256" key="2">
    <source>
        <dbReference type="ARBA" id="ARBA00022771"/>
    </source>
</evidence>
<dbReference type="PROSITE" id="PS01358">
    <property type="entry name" value="ZF_RANBP2_1"/>
    <property type="match status" value="1"/>
</dbReference>
<evidence type="ECO:0000313" key="9">
    <source>
        <dbReference type="EMBL" id="CAF4444227.1"/>
    </source>
</evidence>
<dbReference type="EMBL" id="CAJOBP010004562">
    <property type="protein sequence ID" value="CAF4444227.1"/>
    <property type="molecule type" value="Genomic_DNA"/>
</dbReference>
<dbReference type="Pfam" id="PF13639">
    <property type="entry name" value="zf-RING_2"/>
    <property type="match status" value="1"/>
</dbReference>
<feature type="compositionally biased region" description="Acidic residues" evidence="5">
    <location>
        <begin position="154"/>
        <end position="172"/>
    </location>
</feature>
<dbReference type="AlphaFoldDB" id="A0A820RWK0"/>
<evidence type="ECO:0000313" key="8">
    <source>
        <dbReference type="EMBL" id="CAF3410022.1"/>
    </source>
</evidence>
<dbReference type="Proteomes" id="UP000663869">
    <property type="component" value="Unassembled WGS sequence"/>
</dbReference>
<evidence type="ECO:0000256" key="1">
    <source>
        <dbReference type="ARBA" id="ARBA00022723"/>
    </source>
</evidence>
<feature type="region of interest" description="Disordered" evidence="5">
    <location>
        <begin position="133"/>
        <end position="185"/>
    </location>
</feature>
<feature type="domain" description="RanBP2-type" evidence="7">
    <location>
        <begin position="110"/>
        <end position="139"/>
    </location>
</feature>
<dbReference type="SUPFAM" id="SSF57850">
    <property type="entry name" value="RING/U-box"/>
    <property type="match status" value="1"/>
</dbReference>
<proteinExistence type="predicted"/>
<sequence length="185" mass="20707">MYSTLAQDECSICETSWKSDKQTVTTDCNHTFHRHCAQKRLDEAHKSDCRTCGMQFALINALQKHTATRTTTTNIEIDANNDQSETTKAKEEQSISVPISTIDSYEHDDEVNGWQCIKCSMKNRKSTKRCASCGEPQNAASTESHSTSQTTSFEDTDDDDGDYSARSDDEEDAYLKTNFTVDTTG</sequence>
<feature type="domain" description="RING-type" evidence="6">
    <location>
        <begin position="10"/>
        <end position="52"/>
    </location>
</feature>
<dbReference type="EMBL" id="CAJNYU010001099">
    <property type="protein sequence ID" value="CAF3410022.1"/>
    <property type="molecule type" value="Genomic_DNA"/>
</dbReference>
<dbReference type="InterPro" id="IPR001841">
    <property type="entry name" value="Znf_RING"/>
</dbReference>
<evidence type="ECO:0000259" key="7">
    <source>
        <dbReference type="PROSITE" id="PS50199"/>
    </source>
</evidence>
<dbReference type="SMART" id="SM00184">
    <property type="entry name" value="RING"/>
    <property type="match status" value="1"/>
</dbReference>
<evidence type="ECO:0000313" key="10">
    <source>
        <dbReference type="Proteomes" id="UP000663873"/>
    </source>
</evidence>
<name>A0A820RWK0_9BILA</name>
<keyword evidence="3" id="KW-0862">Zinc</keyword>
<evidence type="ECO:0000256" key="4">
    <source>
        <dbReference type="PROSITE-ProRule" id="PRU00322"/>
    </source>
</evidence>